<comment type="caution">
    <text evidence="3">The sequence shown here is derived from an EMBL/GenBank/DDBJ whole genome shotgun (WGS) entry which is preliminary data.</text>
</comment>
<proteinExistence type="predicted"/>
<protein>
    <recommendedName>
        <fullName evidence="1">TOTE conflict system primase domain-containing protein</fullName>
    </recommendedName>
</protein>
<gene>
    <name evidence="2" type="ORF">ACFOPH_24870</name>
    <name evidence="3" type="ORF">ACFOPH_25435</name>
</gene>
<organism evidence="3 4">
    <name type="scientific">Massilia haematophila</name>
    <dbReference type="NCBI Taxonomy" id="457923"/>
    <lineage>
        <taxon>Bacteria</taxon>
        <taxon>Pseudomonadati</taxon>
        <taxon>Pseudomonadota</taxon>
        <taxon>Betaproteobacteria</taxon>
        <taxon>Burkholderiales</taxon>
        <taxon>Oxalobacteraceae</taxon>
        <taxon>Telluria group</taxon>
        <taxon>Massilia</taxon>
    </lineage>
</organism>
<dbReference type="InterPro" id="IPR054347">
    <property type="entry name" value="TOTE_primase"/>
</dbReference>
<reference evidence="3" key="1">
    <citation type="journal article" date="2014" name="Int. J. Syst. Evol. Microbiol.">
        <title>Complete genome of a new Firmicutes species belonging to the dominant human colonic microbiota ('Ruminococcus bicirculans') reveals two chromosomes and a selective capacity to utilize plant glucans.</title>
        <authorList>
            <consortium name="NISC Comparative Sequencing Program"/>
            <person name="Wegmann U."/>
            <person name="Louis P."/>
            <person name="Goesmann A."/>
            <person name="Henrissat B."/>
            <person name="Duncan S.H."/>
            <person name="Flint H.J."/>
        </authorList>
    </citation>
    <scope>NUCLEOTIDE SEQUENCE</scope>
    <source>
        <strain evidence="3">CCM 7480</strain>
    </source>
</reference>
<evidence type="ECO:0000313" key="2">
    <source>
        <dbReference type="EMBL" id="MFC3461446.1"/>
    </source>
</evidence>
<keyword evidence="4" id="KW-1185">Reference proteome</keyword>
<sequence length="159" mass="17650">MTDQSAIAALQAKNAHLIALLEAHGIEWRSPQPAVRVGREPESSRFSTTEKVTLFRRLFRGRMDVFPIRWEGKTSGKSGYAPACANEWRAGLCEKPRIKCGDCTNRLLIPLTDAVIYDHLAGQHTELRHRHLATATSSFALYTSHAAEFVSTVFRTAAG</sequence>
<accession>A0ABV7PS85</accession>
<name>A0ABV7PS85_9BURK</name>
<dbReference type="Proteomes" id="UP001595665">
    <property type="component" value="Unassembled WGS sequence"/>
</dbReference>
<reference evidence="4" key="2">
    <citation type="journal article" date="2019" name="Int. J. Syst. Evol. Microbiol.">
        <title>The Global Catalogue of Microorganisms (GCM) 10K type strain sequencing project: providing services to taxonomists for standard genome sequencing and annotation.</title>
        <authorList>
            <consortium name="The Broad Institute Genomics Platform"/>
            <consortium name="The Broad Institute Genome Sequencing Center for Infectious Disease"/>
            <person name="Wu L."/>
            <person name="Ma J."/>
        </authorList>
    </citation>
    <scope>NUCLEOTIDE SEQUENCE [LARGE SCALE GENOMIC DNA]</scope>
    <source>
        <strain evidence="4">CCM 7480</strain>
    </source>
</reference>
<reference evidence="3" key="3">
    <citation type="submission" date="2024-09" db="EMBL/GenBank/DDBJ databases">
        <authorList>
            <person name="Sun Q."/>
            <person name="Mori K."/>
        </authorList>
    </citation>
    <scope>NUCLEOTIDE SEQUENCE</scope>
    <source>
        <strain evidence="3">CCM 7480</strain>
    </source>
</reference>
<dbReference type="RefSeq" id="WP_379738033.1">
    <property type="nucleotide sequence ID" value="NZ_JBHRVV010000002.1"/>
</dbReference>
<dbReference type="EMBL" id="JBHRVV010000002">
    <property type="protein sequence ID" value="MFC3461550.1"/>
    <property type="molecule type" value="Genomic_DNA"/>
</dbReference>
<feature type="domain" description="TOTE conflict system primase" evidence="1">
    <location>
        <begin position="50"/>
        <end position="127"/>
    </location>
</feature>
<evidence type="ECO:0000259" key="1">
    <source>
        <dbReference type="Pfam" id="PF22548"/>
    </source>
</evidence>
<dbReference type="Pfam" id="PF22548">
    <property type="entry name" value="AEP-TOTE"/>
    <property type="match status" value="1"/>
</dbReference>
<evidence type="ECO:0000313" key="3">
    <source>
        <dbReference type="EMBL" id="MFC3461550.1"/>
    </source>
</evidence>
<evidence type="ECO:0000313" key="4">
    <source>
        <dbReference type="Proteomes" id="UP001595665"/>
    </source>
</evidence>
<dbReference type="EMBL" id="JBHRVV010000002">
    <property type="protein sequence ID" value="MFC3461446.1"/>
    <property type="molecule type" value="Genomic_DNA"/>
</dbReference>